<dbReference type="Gene3D" id="3.60.150.10">
    <property type="entry name" value="Chorismate synthase AroC"/>
    <property type="match status" value="2"/>
</dbReference>
<evidence type="ECO:0000256" key="6">
    <source>
        <dbReference type="ARBA" id="ARBA00022643"/>
    </source>
</evidence>
<dbReference type="Gene3D" id="1.20.59.10">
    <property type="entry name" value="Chorismate mutase"/>
    <property type="match status" value="1"/>
</dbReference>
<feature type="region of interest" description="Disordered" evidence="12">
    <location>
        <begin position="48"/>
        <end position="81"/>
    </location>
</feature>
<dbReference type="AlphaFoldDB" id="A0A2S0L4I1"/>
<dbReference type="KEGG" id="mdv:C5Q96_04710"/>
<dbReference type="OrthoDB" id="9771806at2"/>
<comment type="cofactor">
    <cofactor evidence="11">
        <name>FMNH2</name>
        <dbReference type="ChEBI" id="CHEBI:57618"/>
    </cofactor>
    <text evidence="11">Reduced FMN (FMNH(2)).</text>
</comment>
<dbReference type="CDD" id="cd07304">
    <property type="entry name" value="Chorismate_synthase"/>
    <property type="match status" value="1"/>
</dbReference>
<protein>
    <recommendedName>
        <fullName evidence="3 11">Chorismate synthase</fullName>
        <shortName evidence="11">CS</shortName>
        <ecNumber evidence="3 11">4.2.3.5</ecNumber>
    </recommendedName>
    <alternativeName>
        <fullName evidence="11">5-enolpyruvylshikimate-3-phosphate phospholyase</fullName>
    </alternativeName>
</protein>
<evidence type="ECO:0000256" key="12">
    <source>
        <dbReference type="SAM" id="MobiDB-lite"/>
    </source>
</evidence>
<feature type="domain" description="Chorismate mutase" evidence="13">
    <location>
        <begin position="364"/>
        <end position="453"/>
    </location>
</feature>
<evidence type="ECO:0000256" key="4">
    <source>
        <dbReference type="ARBA" id="ARBA00022605"/>
    </source>
</evidence>
<keyword evidence="6 11" id="KW-0288">FMN</keyword>
<evidence type="ECO:0000256" key="1">
    <source>
        <dbReference type="ARBA" id="ARBA00005044"/>
    </source>
</evidence>
<feature type="binding site" evidence="11">
    <location>
        <position position="268"/>
    </location>
    <ligand>
        <name>FMN</name>
        <dbReference type="ChEBI" id="CHEBI:58210"/>
    </ligand>
</feature>
<dbReference type="PANTHER" id="PTHR21085:SF0">
    <property type="entry name" value="CHORISMATE SYNTHASE"/>
    <property type="match status" value="1"/>
</dbReference>
<dbReference type="Pfam" id="PF01264">
    <property type="entry name" value="Chorismate_synt"/>
    <property type="match status" value="1"/>
</dbReference>
<dbReference type="HAMAP" id="MF_00300">
    <property type="entry name" value="Chorismate_synth"/>
    <property type="match status" value="1"/>
</dbReference>
<dbReference type="GO" id="GO:0005829">
    <property type="term" value="C:cytosol"/>
    <property type="evidence" value="ECO:0007669"/>
    <property type="project" value="TreeGrafter"/>
</dbReference>
<comment type="pathway">
    <text evidence="1 11">Metabolic intermediate biosynthesis; chorismate biosynthesis; chorismate from D-erythrose 4-phosphate and phosphoenolpyruvate: step 7/7.</text>
</comment>
<keyword evidence="15" id="KW-1185">Reference proteome</keyword>
<evidence type="ECO:0000256" key="7">
    <source>
        <dbReference type="ARBA" id="ARBA00022827"/>
    </source>
</evidence>
<dbReference type="GO" id="GO:0008652">
    <property type="term" value="P:amino acid biosynthetic process"/>
    <property type="evidence" value="ECO:0007669"/>
    <property type="project" value="UniProtKB-KW"/>
</dbReference>
<evidence type="ECO:0000256" key="10">
    <source>
        <dbReference type="ARBA" id="ARBA00023239"/>
    </source>
</evidence>
<comment type="similarity">
    <text evidence="2 11">Belongs to the chorismate synthase family.</text>
</comment>
<dbReference type="Proteomes" id="UP000237883">
    <property type="component" value="Chromosome"/>
</dbReference>
<dbReference type="GO" id="GO:0010181">
    <property type="term" value="F:FMN binding"/>
    <property type="evidence" value="ECO:0007669"/>
    <property type="project" value="TreeGrafter"/>
</dbReference>
<name>A0A2S0L4I1_9FIRM</name>
<feature type="binding site" evidence="11">
    <location>
        <position position="310"/>
    </location>
    <ligand>
        <name>FMN</name>
        <dbReference type="ChEBI" id="CHEBI:58210"/>
    </ligand>
</feature>
<feature type="binding site" evidence="11">
    <location>
        <begin position="283"/>
        <end position="287"/>
    </location>
    <ligand>
        <name>FMN</name>
        <dbReference type="ChEBI" id="CHEBI:58210"/>
    </ligand>
</feature>
<dbReference type="GeneID" id="78391560"/>
<gene>
    <name evidence="11" type="primary">aroC</name>
    <name evidence="14" type="ORF">C5Q96_04710</name>
</gene>
<evidence type="ECO:0000256" key="3">
    <source>
        <dbReference type="ARBA" id="ARBA00013036"/>
    </source>
</evidence>
<dbReference type="Pfam" id="PF01817">
    <property type="entry name" value="CM_2"/>
    <property type="match status" value="1"/>
</dbReference>
<evidence type="ECO:0000313" key="14">
    <source>
        <dbReference type="EMBL" id="AVM48181.1"/>
    </source>
</evidence>
<keyword evidence="7 11" id="KW-0274">FAD</keyword>
<dbReference type="PROSITE" id="PS51168">
    <property type="entry name" value="CHORISMATE_MUT_2"/>
    <property type="match status" value="1"/>
</dbReference>
<feature type="binding site" evidence="11">
    <location>
        <position position="47"/>
    </location>
    <ligand>
        <name>NADP(+)</name>
        <dbReference type="ChEBI" id="CHEBI:58349"/>
    </ligand>
</feature>
<dbReference type="SMART" id="SM00830">
    <property type="entry name" value="CM_2"/>
    <property type="match status" value="1"/>
</dbReference>
<evidence type="ECO:0000256" key="9">
    <source>
        <dbReference type="ARBA" id="ARBA00023141"/>
    </source>
</evidence>
<dbReference type="GO" id="GO:0009073">
    <property type="term" value="P:aromatic amino acid family biosynthetic process"/>
    <property type="evidence" value="ECO:0007669"/>
    <property type="project" value="UniProtKB-KW"/>
</dbReference>
<dbReference type="GO" id="GO:0009423">
    <property type="term" value="P:chorismate biosynthetic process"/>
    <property type="evidence" value="ECO:0007669"/>
    <property type="project" value="UniProtKB-UniRule"/>
</dbReference>
<keyword evidence="8 11" id="KW-0521">NADP</keyword>
<feature type="compositionally biased region" description="Polar residues" evidence="12">
    <location>
        <begin position="71"/>
        <end position="81"/>
    </location>
</feature>
<dbReference type="SUPFAM" id="SSF103263">
    <property type="entry name" value="Chorismate synthase, AroC"/>
    <property type="match status" value="1"/>
</dbReference>
<keyword evidence="4 11" id="KW-0028">Amino-acid biosynthesis</keyword>
<proteinExistence type="inferred from homology"/>
<dbReference type="InterPro" id="IPR036979">
    <property type="entry name" value="CM_dom_sf"/>
</dbReference>
<comment type="catalytic activity">
    <reaction evidence="11">
        <text>5-O-(1-carboxyvinyl)-3-phosphoshikimate = chorismate + phosphate</text>
        <dbReference type="Rhea" id="RHEA:21020"/>
        <dbReference type="ChEBI" id="CHEBI:29748"/>
        <dbReference type="ChEBI" id="CHEBI:43474"/>
        <dbReference type="ChEBI" id="CHEBI:57701"/>
        <dbReference type="EC" id="4.2.3.5"/>
    </reaction>
</comment>
<evidence type="ECO:0000256" key="2">
    <source>
        <dbReference type="ARBA" id="ARBA00008014"/>
    </source>
</evidence>
<dbReference type="InterPro" id="IPR036263">
    <property type="entry name" value="Chorismate_II_sf"/>
</dbReference>
<evidence type="ECO:0000313" key="15">
    <source>
        <dbReference type="Proteomes" id="UP000237883"/>
    </source>
</evidence>
<comment type="caution">
    <text evidence="11">Lacks conserved residue(s) required for the propagation of feature annotation.</text>
</comment>
<dbReference type="PANTHER" id="PTHR21085">
    <property type="entry name" value="CHORISMATE SYNTHASE"/>
    <property type="match status" value="1"/>
</dbReference>
<dbReference type="RefSeq" id="WP_106057255.1">
    <property type="nucleotide sequence ID" value="NZ_CP027228.1"/>
</dbReference>
<organism evidence="14 15">
    <name type="scientific">Mogibacterium diversum</name>
    <dbReference type="NCBI Taxonomy" id="114527"/>
    <lineage>
        <taxon>Bacteria</taxon>
        <taxon>Bacillati</taxon>
        <taxon>Bacillota</taxon>
        <taxon>Clostridia</taxon>
        <taxon>Peptostreptococcales</taxon>
        <taxon>Anaerovoracaceae</taxon>
        <taxon>Mogibacterium</taxon>
    </lineage>
</organism>
<evidence type="ECO:0000256" key="8">
    <source>
        <dbReference type="ARBA" id="ARBA00022857"/>
    </source>
</evidence>
<accession>A0A2S0L4I1</accession>
<dbReference type="SUPFAM" id="SSF48600">
    <property type="entry name" value="Chorismate mutase II"/>
    <property type="match status" value="1"/>
</dbReference>
<dbReference type="EMBL" id="CP027228">
    <property type="protein sequence ID" value="AVM48181.1"/>
    <property type="molecule type" value="Genomic_DNA"/>
</dbReference>
<keyword evidence="9 11" id="KW-0057">Aromatic amino acid biosynthesis</keyword>
<dbReference type="EC" id="4.2.3.5" evidence="3 11"/>
<dbReference type="GO" id="GO:0004107">
    <property type="term" value="F:chorismate synthase activity"/>
    <property type="evidence" value="ECO:0007669"/>
    <property type="project" value="UniProtKB-UniRule"/>
</dbReference>
<evidence type="ECO:0000256" key="5">
    <source>
        <dbReference type="ARBA" id="ARBA00022630"/>
    </source>
</evidence>
<dbReference type="InterPro" id="IPR035904">
    <property type="entry name" value="Chorismate_synth_AroC_sf"/>
</dbReference>
<dbReference type="InterPro" id="IPR002701">
    <property type="entry name" value="CM_II_prokaryot"/>
</dbReference>
<reference evidence="15" key="1">
    <citation type="submission" date="2018-02" db="EMBL/GenBank/DDBJ databases">
        <authorList>
            <person name="Holder M.E."/>
            <person name="Ajami N.J."/>
            <person name="Petrosino J.F."/>
        </authorList>
    </citation>
    <scope>NUCLEOTIDE SEQUENCE [LARGE SCALE GENOMIC DNA]</scope>
    <source>
        <strain evidence="15">CCUG 47132</strain>
    </source>
</reference>
<keyword evidence="5 11" id="KW-0285">Flavoprotein</keyword>
<dbReference type="GO" id="GO:0004106">
    <property type="term" value="F:chorismate mutase activity"/>
    <property type="evidence" value="ECO:0007669"/>
    <property type="project" value="InterPro"/>
</dbReference>
<comment type="function">
    <text evidence="11">Catalyzes the anti-1,4-elimination of the C-3 phosphate and the C-6 proR hydrogen from 5-enolpyruvylshikimate-3-phosphate (EPSP) to yield chorismate, which is the branch point compound that serves as the starting substrate for the three terminal pathways of aromatic amino acid biosynthesis. This reaction introduces a second double bond into the aromatic ring system.</text>
</comment>
<dbReference type="InterPro" id="IPR000453">
    <property type="entry name" value="Chorismate_synth"/>
</dbReference>
<evidence type="ECO:0000256" key="11">
    <source>
        <dbReference type="HAMAP-Rule" id="MF_00300"/>
    </source>
</evidence>
<dbReference type="UniPathway" id="UPA00053">
    <property type="reaction ID" value="UER00090"/>
</dbReference>
<comment type="subunit">
    <text evidence="11">Homotetramer.</text>
</comment>
<keyword evidence="10 11" id="KW-0456">Lyase</keyword>
<sequence>MSIYKGQTLTLSIFGTSHGQSIGMTLSGIPSEANINLDVLQEFMARRAPGNSPLSTSRKEPDIPKFVSGLKSGSSRNSRNLTTDGSEIKAIIYNRDVKSSDYSKIANTPRPGHADYTAHVKYGGLEDSRGGGAFSGRMTAPLCIAGGICKQLLAERGIYIHASIHDIHGNAEDPLSEIKKAQVLRDSVGGTISCTISGLDAGYGGPLFEGLEGRIAEIVYAIPAVKGIEFGAGFESTRMYGSENNDEFYYDENDTVCTRTNNCGGILGGISDGMDIEFRVAIKPTPSIARSQRTIVYDSTEEAVIEVQGRHDPCIVPRAVPCVEAAAAVVIADLVLTEKAVSSAASKKSKGLTTASPTSASSFGLASDDLSHLRSSIDEIDLQLLNLIERRLQIAESVAAYKKENNLGIIDSNREASLLKRIQFLSIDDLADLNEEIFKAIIRASCKHQEKFLK</sequence>
<evidence type="ECO:0000259" key="13">
    <source>
        <dbReference type="PROSITE" id="PS51168"/>
    </source>
</evidence>